<dbReference type="EMBL" id="MU855688">
    <property type="protein sequence ID" value="KAK3900274.1"/>
    <property type="molecule type" value="Genomic_DNA"/>
</dbReference>
<evidence type="ECO:0000313" key="3">
    <source>
        <dbReference type="Proteomes" id="UP001303889"/>
    </source>
</evidence>
<keyword evidence="3" id="KW-1185">Reference proteome</keyword>
<dbReference type="Proteomes" id="UP001303889">
    <property type="component" value="Unassembled WGS sequence"/>
</dbReference>
<name>A0AAN6RRM5_9PEZI</name>
<organism evidence="2 3">
    <name type="scientific">Staphylotrichum tortipilum</name>
    <dbReference type="NCBI Taxonomy" id="2831512"/>
    <lineage>
        <taxon>Eukaryota</taxon>
        <taxon>Fungi</taxon>
        <taxon>Dikarya</taxon>
        <taxon>Ascomycota</taxon>
        <taxon>Pezizomycotina</taxon>
        <taxon>Sordariomycetes</taxon>
        <taxon>Sordariomycetidae</taxon>
        <taxon>Sordariales</taxon>
        <taxon>Chaetomiaceae</taxon>
        <taxon>Staphylotrichum</taxon>
    </lineage>
</organism>
<sequence>MATSHGVLQTPRVVLVITFPLASLILYLVLSLGCITDSLSGISPVIARSDGPVNLGGQIVQVDLRVGFFGLCFGPAPVNCTGSSPILNPKPQSQLASEIPLDKGGGNFALASLAQGLQSSLVVLSGIPLLLLLIASLIANLVQLYFNSLNRTTSTPTLNTYSNGGSGGNNPLRRERNAQAALFARALDWAAAAGAATSFAAYQAVVSAATRLLRTTAAGVPLNVSAGGTASSVFAAVVGLTAAGAVVNTVLAAMDAGVEGYFGGV</sequence>
<dbReference type="AlphaFoldDB" id="A0AAN6RRM5"/>
<gene>
    <name evidence="2" type="ORF">C8A05DRAFT_36090</name>
</gene>
<keyword evidence="1" id="KW-0472">Membrane</keyword>
<feature type="non-terminal residue" evidence="2">
    <location>
        <position position="265"/>
    </location>
</feature>
<proteinExistence type="predicted"/>
<reference evidence="2" key="1">
    <citation type="journal article" date="2023" name="Mol. Phylogenet. Evol.">
        <title>Genome-scale phylogeny and comparative genomics of the fungal order Sordariales.</title>
        <authorList>
            <person name="Hensen N."/>
            <person name="Bonometti L."/>
            <person name="Westerberg I."/>
            <person name="Brannstrom I.O."/>
            <person name="Guillou S."/>
            <person name="Cros-Aarteil S."/>
            <person name="Calhoun S."/>
            <person name="Haridas S."/>
            <person name="Kuo A."/>
            <person name="Mondo S."/>
            <person name="Pangilinan J."/>
            <person name="Riley R."/>
            <person name="LaButti K."/>
            <person name="Andreopoulos B."/>
            <person name="Lipzen A."/>
            <person name="Chen C."/>
            <person name="Yan M."/>
            <person name="Daum C."/>
            <person name="Ng V."/>
            <person name="Clum A."/>
            <person name="Steindorff A."/>
            <person name="Ohm R.A."/>
            <person name="Martin F."/>
            <person name="Silar P."/>
            <person name="Natvig D.O."/>
            <person name="Lalanne C."/>
            <person name="Gautier V."/>
            <person name="Ament-Velasquez S.L."/>
            <person name="Kruys A."/>
            <person name="Hutchinson M.I."/>
            <person name="Powell A.J."/>
            <person name="Barry K."/>
            <person name="Miller A.N."/>
            <person name="Grigoriev I.V."/>
            <person name="Debuchy R."/>
            <person name="Gladieux P."/>
            <person name="Hiltunen Thoren M."/>
            <person name="Johannesson H."/>
        </authorList>
    </citation>
    <scope>NUCLEOTIDE SEQUENCE</scope>
    <source>
        <strain evidence="2">CBS 103.79</strain>
    </source>
</reference>
<comment type="caution">
    <text evidence="2">The sequence shown here is derived from an EMBL/GenBank/DDBJ whole genome shotgun (WGS) entry which is preliminary data.</text>
</comment>
<feature type="transmembrane region" description="Helical" evidence="1">
    <location>
        <begin position="121"/>
        <end position="146"/>
    </location>
</feature>
<accession>A0AAN6RRM5</accession>
<protein>
    <submittedName>
        <fullName evidence="2">Uncharacterized protein</fullName>
    </submittedName>
</protein>
<keyword evidence="1" id="KW-1133">Transmembrane helix</keyword>
<reference evidence="2" key="2">
    <citation type="submission" date="2023-05" db="EMBL/GenBank/DDBJ databases">
        <authorList>
            <consortium name="Lawrence Berkeley National Laboratory"/>
            <person name="Steindorff A."/>
            <person name="Hensen N."/>
            <person name="Bonometti L."/>
            <person name="Westerberg I."/>
            <person name="Brannstrom I.O."/>
            <person name="Guillou S."/>
            <person name="Cros-Aarteil S."/>
            <person name="Calhoun S."/>
            <person name="Haridas S."/>
            <person name="Kuo A."/>
            <person name="Mondo S."/>
            <person name="Pangilinan J."/>
            <person name="Riley R."/>
            <person name="Labutti K."/>
            <person name="Andreopoulos B."/>
            <person name="Lipzen A."/>
            <person name="Chen C."/>
            <person name="Yanf M."/>
            <person name="Daum C."/>
            <person name="Ng V."/>
            <person name="Clum A."/>
            <person name="Ohm R."/>
            <person name="Martin F."/>
            <person name="Silar P."/>
            <person name="Natvig D."/>
            <person name="Lalanne C."/>
            <person name="Gautier V."/>
            <person name="Ament-Velasquez S.L."/>
            <person name="Kruys A."/>
            <person name="Hutchinson M.I."/>
            <person name="Powell A.J."/>
            <person name="Barry K."/>
            <person name="Miller A.N."/>
            <person name="Grigoriev I.V."/>
            <person name="Debuchy R."/>
            <person name="Gladieux P."/>
            <person name="Thoren M.H."/>
            <person name="Johannesson H."/>
        </authorList>
    </citation>
    <scope>NUCLEOTIDE SEQUENCE</scope>
    <source>
        <strain evidence="2">CBS 103.79</strain>
    </source>
</reference>
<evidence type="ECO:0000256" key="1">
    <source>
        <dbReference type="SAM" id="Phobius"/>
    </source>
</evidence>
<evidence type="ECO:0000313" key="2">
    <source>
        <dbReference type="EMBL" id="KAK3900274.1"/>
    </source>
</evidence>
<feature type="transmembrane region" description="Helical" evidence="1">
    <location>
        <begin position="12"/>
        <end position="30"/>
    </location>
</feature>
<keyword evidence="1" id="KW-0812">Transmembrane</keyword>